<dbReference type="eggNOG" id="ENOG502Z92Z">
    <property type="taxonomic scope" value="Bacteria"/>
</dbReference>
<dbReference type="InterPro" id="IPR022441">
    <property type="entry name" value="Para_beta_helix_rpt-2"/>
</dbReference>
<dbReference type="PATRIC" id="fig|742817.3.peg.890"/>
<dbReference type="InterPro" id="IPR003343">
    <property type="entry name" value="Big_2"/>
</dbReference>
<dbReference type="AlphaFoldDB" id="H1DEZ8"/>
<organism evidence="3 4">
    <name type="scientific">Odoribacter laneus YIT 12061</name>
    <dbReference type="NCBI Taxonomy" id="742817"/>
    <lineage>
        <taxon>Bacteria</taxon>
        <taxon>Pseudomonadati</taxon>
        <taxon>Bacteroidota</taxon>
        <taxon>Bacteroidia</taxon>
        <taxon>Bacteroidales</taxon>
        <taxon>Odoribacteraceae</taxon>
        <taxon>Odoribacter</taxon>
    </lineage>
</organism>
<dbReference type="Gene3D" id="2.60.40.10">
    <property type="entry name" value="Immunoglobulins"/>
    <property type="match status" value="1"/>
</dbReference>
<keyword evidence="4" id="KW-1185">Reference proteome</keyword>
<evidence type="ECO:0000313" key="3">
    <source>
        <dbReference type="EMBL" id="EHP49316.1"/>
    </source>
</evidence>
<feature type="chain" id="PRO_5003550037" evidence="1">
    <location>
        <begin position="20"/>
        <end position="597"/>
    </location>
</feature>
<evidence type="ECO:0000259" key="2">
    <source>
        <dbReference type="Pfam" id="PF02368"/>
    </source>
</evidence>
<dbReference type="NCBIfam" id="TIGR03804">
    <property type="entry name" value="para_beta_helix"/>
    <property type="match status" value="1"/>
</dbReference>
<dbReference type="InterPro" id="IPR024361">
    <property type="entry name" value="BACON"/>
</dbReference>
<accession>H1DEZ8</accession>
<dbReference type="InterPro" id="IPR008964">
    <property type="entry name" value="Invasin/intimin_cell_adhesion"/>
</dbReference>
<dbReference type="RefSeq" id="WP_009135982.1">
    <property type="nucleotide sequence ID" value="NZ_JH594596.1"/>
</dbReference>
<dbReference type="Pfam" id="PF02368">
    <property type="entry name" value="Big_2"/>
    <property type="match status" value="1"/>
</dbReference>
<dbReference type="STRING" id="742817.HMPREF9449_00834"/>
<protein>
    <submittedName>
        <fullName evidence="3">Parallel beta-helix</fullName>
    </submittedName>
</protein>
<feature type="signal peptide" evidence="1">
    <location>
        <begin position="1"/>
        <end position="19"/>
    </location>
</feature>
<dbReference type="InterPro" id="IPR011050">
    <property type="entry name" value="Pectin_lyase_fold/virulence"/>
</dbReference>
<dbReference type="PROSITE" id="PS51257">
    <property type="entry name" value="PROKAR_LIPOPROTEIN"/>
    <property type="match status" value="1"/>
</dbReference>
<dbReference type="Gene3D" id="2.160.20.10">
    <property type="entry name" value="Single-stranded right-handed beta-helix, Pectin lyase-like"/>
    <property type="match status" value="1"/>
</dbReference>
<evidence type="ECO:0000313" key="4">
    <source>
        <dbReference type="Proteomes" id="UP000004892"/>
    </source>
</evidence>
<name>H1DEZ8_9BACT</name>
<dbReference type="SMART" id="SM00710">
    <property type="entry name" value="PbH1"/>
    <property type="match status" value="6"/>
</dbReference>
<dbReference type="InterPro" id="IPR013783">
    <property type="entry name" value="Ig-like_fold"/>
</dbReference>
<dbReference type="SUPFAM" id="SSF51126">
    <property type="entry name" value="Pectin lyase-like"/>
    <property type="match status" value="1"/>
</dbReference>
<gene>
    <name evidence="3" type="ORF">HMPREF9449_00834</name>
</gene>
<dbReference type="CDD" id="cd14948">
    <property type="entry name" value="BACON"/>
    <property type="match status" value="1"/>
</dbReference>
<dbReference type="EMBL" id="ADMC01000014">
    <property type="protein sequence ID" value="EHP49316.1"/>
    <property type="molecule type" value="Genomic_DNA"/>
</dbReference>
<comment type="caution">
    <text evidence="3">The sequence shown here is derived from an EMBL/GenBank/DDBJ whole genome shotgun (WGS) entry which is preliminary data.</text>
</comment>
<dbReference type="InterPro" id="IPR012334">
    <property type="entry name" value="Pectin_lyas_fold"/>
</dbReference>
<sequence>MKTKLLRFSVFMWSLLALITGCSDDEKIPDQIILSGDVSEIIFTPDDATSRDVSFSTTTLWSVSLDENDWVEITPESGPAGAAVITVKLLQTESSVDREVKATISAGTAIASLRIIQKATPVEAQSIRIVAPQKRLTIEQIMSLSVEAEPAGAILPEKVIWNSSDPAVLSVDDKGVATAHVIGTAVVTAQSGNLKAECELEVTDVFTTDGEGRKYTFADLSKLESSGVQAVEGGYTVTANFIIAEEDTLSIEDGEKIRICHDIQIKILGKVDFTPENSAEILPYDNNSVPAPLYFTGEVGGGEIRNVTFTACPIRFFGSIPLTIEKCTFKGITDSYAAINLGGSGLMTVSECDFLENGYPAIMGGANMTTPLLFKNNYIYKNSNNARNRPQINVTVAGDDKVEIIGNTVIGPGEITTNGGIAVNNMLSIAGSNKVLIEGNKVSDCRYGITTNGVMDIRIINNILENNKWDSNPMNGGSGVSIYNTGGGQKIYMSGNTITGHLWGITNIGNVSGGTGPSLNLGNLTQGNDYNPGGNIFRDNGNNGVLYDLYNNSPMTVYAQGNTWNVAVQNEQNIEQVIFHQVDNSQLGKVIFMPAAE</sequence>
<keyword evidence="1" id="KW-0732">Signal</keyword>
<proteinExistence type="predicted"/>
<reference evidence="3 4" key="1">
    <citation type="submission" date="2012-01" db="EMBL/GenBank/DDBJ databases">
        <title>The Genome Sequence of Odoribacter laneus YIT 12061.</title>
        <authorList>
            <consortium name="The Broad Institute Genome Sequencing Platform"/>
            <person name="Earl A."/>
            <person name="Ward D."/>
            <person name="Feldgarden M."/>
            <person name="Gevers D."/>
            <person name="Morotomi M."/>
            <person name="Young S.K."/>
            <person name="Zeng Q."/>
            <person name="Gargeya S."/>
            <person name="Fitzgerald M."/>
            <person name="Haas B."/>
            <person name="Abouelleil A."/>
            <person name="Alvarado L."/>
            <person name="Arachchi H.M."/>
            <person name="Berlin A."/>
            <person name="Chapman S.B."/>
            <person name="Gearin G."/>
            <person name="Goldberg J."/>
            <person name="Griggs A."/>
            <person name="Gujja S."/>
            <person name="Hansen M."/>
            <person name="Heiman D."/>
            <person name="Howarth C."/>
            <person name="Larimer J."/>
            <person name="Lui A."/>
            <person name="MacDonald P.J.P."/>
            <person name="McCowen C."/>
            <person name="Montmayeur A."/>
            <person name="Murphy C."/>
            <person name="Neiman D."/>
            <person name="Pearson M."/>
            <person name="Priest M."/>
            <person name="Roberts A."/>
            <person name="Saif S."/>
            <person name="Shea T."/>
            <person name="Sisk P."/>
            <person name="Stolte C."/>
            <person name="Sykes S."/>
            <person name="Wortman J."/>
            <person name="Nusbaum C."/>
            <person name="Birren B."/>
        </authorList>
    </citation>
    <scope>NUCLEOTIDE SEQUENCE [LARGE SCALE GENOMIC DNA]</scope>
    <source>
        <strain evidence="3 4">YIT 12061</strain>
    </source>
</reference>
<evidence type="ECO:0000256" key="1">
    <source>
        <dbReference type="SAM" id="SignalP"/>
    </source>
</evidence>
<dbReference type="GeneID" id="98068439"/>
<dbReference type="SUPFAM" id="SSF49373">
    <property type="entry name" value="Invasin/intimin cell-adhesion fragments"/>
    <property type="match status" value="1"/>
</dbReference>
<dbReference type="Gene3D" id="2.60.40.1080">
    <property type="match status" value="1"/>
</dbReference>
<dbReference type="InterPro" id="IPR006626">
    <property type="entry name" value="PbH1"/>
</dbReference>
<dbReference type="HOGENOM" id="CLU_456966_0_0_10"/>
<feature type="domain" description="BIG2" evidence="2">
    <location>
        <begin position="124"/>
        <end position="197"/>
    </location>
</feature>
<dbReference type="Proteomes" id="UP000004892">
    <property type="component" value="Unassembled WGS sequence"/>
</dbReference>